<reference evidence="6" key="1">
    <citation type="journal article" date="2020" name="Nat. Commun.">
        <title>Large-scale genome sequencing of mycorrhizal fungi provides insights into the early evolution of symbiotic traits.</title>
        <authorList>
            <person name="Miyauchi S."/>
            <person name="Kiss E."/>
            <person name="Kuo A."/>
            <person name="Drula E."/>
            <person name="Kohler A."/>
            <person name="Sanchez-Garcia M."/>
            <person name="Morin E."/>
            <person name="Andreopoulos B."/>
            <person name="Barry K.W."/>
            <person name="Bonito G."/>
            <person name="Buee M."/>
            <person name="Carver A."/>
            <person name="Chen C."/>
            <person name="Cichocki N."/>
            <person name="Clum A."/>
            <person name="Culley D."/>
            <person name="Crous P.W."/>
            <person name="Fauchery L."/>
            <person name="Girlanda M."/>
            <person name="Hayes R.D."/>
            <person name="Keri Z."/>
            <person name="LaButti K."/>
            <person name="Lipzen A."/>
            <person name="Lombard V."/>
            <person name="Magnuson J."/>
            <person name="Maillard F."/>
            <person name="Murat C."/>
            <person name="Nolan M."/>
            <person name="Ohm R.A."/>
            <person name="Pangilinan J."/>
            <person name="Pereira M.F."/>
            <person name="Perotto S."/>
            <person name="Peter M."/>
            <person name="Pfister S."/>
            <person name="Riley R."/>
            <person name="Sitrit Y."/>
            <person name="Stielow J.B."/>
            <person name="Szollosi G."/>
            <person name="Zifcakova L."/>
            <person name="Stursova M."/>
            <person name="Spatafora J.W."/>
            <person name="Tedersoo L."/>
            <person name="Vaario L.M."/>
            <person name="Yamada A."/>
            <person name="Yan M."/>
            <person name="Wang P."/>
            <person name="Xu J."/>
            <person name="Bruns T."/>
            <person name="Baldrian P."/>
            <person name="Vilgalys R."/>
            <person name="Dunand C."/>
            <person name="Henrissat B."/>
            <person name="Grigoriev I.V."/>
            <person name="Hibbett D."/>
            <person name="Nagy L.G."/>
            <person name="Martin F.M."/>
        </authorList>
    </citation>
    <scope>NUCLEOTIDE SEQUENCE</scope>
    <source>
        <strain evidence="6">UP504</strain>
    </source>
</reference>
<evidence type="ECO:0000256" key="1">
    <source>
        <dbReference type="ARBA" id="ARBA00022630"/>
    </source>
</evidence>
<feature type="region of interest" description="Disordered" evidence="4">
    <location>
        <begin position="1"/>
        <end position="20"/>
    </location>
</feature>
<sequence>MSCHAYPNVVSGSPADHPAEHPIADLVHQLVSARRQPLRAHGTPNRPYEEYRSVGAGPCTSPLPNTKSTCQFLTDVDDQGGLAATLVLRKKRIIVRLTEKALDNQIGVRGTGIQPRILELSVHDPGSGHRHSIEPPQMNDGKLSLGRRTLSNPQMLCQCSTEATLGSHLSLLGVTVELGTELVDFTQDTYKVTTNLLPRNKRGSSQNEALKVDWRIRADGARGLLENTSGSTSREKRWRRKLSLSLIVLALPMGPAPHFSVLGNGTPEEIQKVVHGGFHAFKAYLRKILIVDQTFDALTSFASVVCSSPEARISATQGTLNLTTDRHTQWMLDRGLALKDTSQDCQSGFRARPCIQATGSYQWSGIILDRRLILRMSTLETRRTRRKGRTASRYKWAIAQGMPSMSCPSPPRVTLLFNLLTHTALVFELPESPPTDTEPLAPFNQ</sequence>
<keyword evidence="2" id="KW-0274">FAD</keyword>
<accession>A0A9P6DWG8</accession>
<feature type="region of interest" description="Disordered" evidence="4">
    <location>
        <begin position="37"/>
        <end position="56"/>
    </location>
</feature>
<dbReference type="Proteomes" id="UP000886523">
    <property type="component" value="Unassembled WGS sequence"/>
</dbReference>
<dbReference type="GO" id="GO:0016491">
    <property type="term" value="F:oxidoreductase activity"/>
    <property type="evidence" value="ECO:0007669"/>
    <property type="project" value="UniProtKB-KW"/>
</dbReference>
<dbReference type="AlphaFoldDB" id="A0A9P6DWG8"/>
<evidence type="ECO:0000256" key="3">
    <source>
        <dbReference type="ARBA" id="ARBA00023002"/>
    </source>
</evidence>
<name>A0A9P6DWG8_9AGAM</name>
<dbReference type="Pfam" id="PF01494">
    <property type="entry name" value="FAD_binding_3"/>
    <property type="match status" value="1"/>
</dbReference>
<evidence type="ECO:0000256" key="2">
    <source>
        <dbReference type="ARBA" id="ARBA00022827"/>
    </source>
</evidence>
<gene>
    <name evidence="6" type="ORF">BS47DRAFT_1362265</name>
</gene>
<keyword evidence="1" id="KW-0285">Flavoprotein</keyword>
<organism evidence="6 7">
    <name type="scientific">Hydnum rufescens UP504</name>
    <dbReference type="NCBI Taxonomy" id="1448309"/>
    <lineage>
        <taxon>Eukaryota</taxon>
        <taxon>Fungi</taxon>
        <taxon>Dikarya</taxon>
        <taxon>Basidiomycota</taxon>
        <taxon>Agaricomycotina</taxon>
        <taxon>Agaricomycetes</taxon>
        <taxon>Cantharellales</taxon>
        <taxon>Hydnaceae</taxon>
        <taxon>Hydnum</taxon>
    </lineage>
</organism>
<dbReference type="InterPro" id="IPR036188">
    <property type="entry name" value="FAD/NAD-bd_sf"/>
</dbReference>
<protein>
    <recommendedName>
        <fullName evidence="5">FAD-binding domain-containing protein</fullName>
    </recommendedName>
</protein>
<feature type="domain" description="FAD-binding" evidence="5">
    <location>
        <begin position="108"/>
        <end position="233"/>
    </location>
</feature>
<dbReference type="EMBL" id="MU128969">
    <property type="protein sequence ID" value="KAF9513714.1"/>
    <property type="molecule type" value="Genomic_DNA"/>
</dbReference>
<keyword evidence="7" id="KW-1185">Reference proteome</keyword>
<dbReference type="OrthoDB" id="2690153at2759"/>
<evidence type="ECO:0000313" key="6">
    <source>
        <dbReference type="EMBL" id="KAF9513714.1"/>
    </source>
</evidence>
<dbReference type="GO" id="GO:0071949">
    <property type="term" value="F:FAD binding"/>
    <property type="evidence" value="ECO:0007669"/>
    <property type="project" value="InterPro"/>
</dbReference>
<dbReference type="Gene3D" id="3.50.50.60">
    <property type="entry name" value="FAD/NAD(P)-binding domain"/>
    <property type="match status" value="1"/>
</dbReference>
<keyword evidence="3" id="KW-0560">Oxidoreductase</keyword>
<evidence type="ECO:0000256" key="4">
    <source>
        <dbReference type="SAM" id="MobiDB-lite"/>
    </source>
</evidence>
<evidence type="ECO:0000313" key="7">
    <source>
        <dbReference type="Proteomes" id="UP000886523"/>
    </source>
</evidence>
<comment type="caution">
    <text evidence="6">The sequence shown here is derived from an EMBL/GenBank/DDBJ whole genome shotgun (WGS) entry which is preliminary data.</text>
</comment>
<evidence type="ECO:0000259" key="5">
    <source>
        <dbReference type="Pfam" id="PF01494"/>
    </source>
</evidence>
<proteinExistence type="predicted"/>
<dbReference type="InterPro" id="IPR002938">
    <property type="entry name" value="FAD-bd"/>
</dbReference>